<organism evidence="3">
    <name type="scientific">Tanacetum cinerariifolium</name>
    <name type="common">Dalmatian daisy</name>
    <name type="synonym">Chrysanthemum cinerariifolium</name>
    <dbReference type="NCBI Taxonomy" id="118510"/>
    <lineage>
        <taxon>Eukaryota</taxon>
        <taxon>Viridiplantae</taxon>
        <taxon>Streptophyta</taxon>
        <taxon>Embryophyta</taxon>
        <taxon>Tracheophyta</taxon>
        <taxon>Spermatophyta</taxon>
        <taxon>Magnoliopsida</taxon>
        <taxon>eudicotyledons</taxon>
        <taxon>Gunneridae</taxon>
        <taxon>Pentapetalae</taxon>
        <taxon>asterids</taxon>
        <taxon>campanulids</taxon>
        <taxon>Asterales</taxon>
        <taxon>Asteraceae</taxon>
        <taxon>Asteroideae</taxon>
        <taxon>Anthemideae</taxon>
        <taxon>Anthemidinae</taxon>
        <taxon>Tanacetum</taxon>
    </lineage>
</organism>
<reference evidence="3" key="1">
    <citation type="journal article" date="2019" name="Sci. Rep.">
        <title>Draft genome of Tanacetum cinerariifolium, the natural source of mosquito coil.</title>
        <authorList>
            <person name="Yamashiro T."/>
            <person name="Shiraishi A."/>
            <person name="Satake H."/>
            <person name="Nakayama K."/>
        </authorList>
    </citation>
    <scope>NUCLEOTIDE SEQUENCE</scope>
</reference>
<dbReference type="PANTHER" id="PTHR11439:SF495">
    <property type="entry name" value="REVERSE TRANSCRIPTASE, RNA-DEPENDENT DNA POLYMERASE-RELATED"/>
    <property type="match status" value="1"/>
</dbReference>
<feature type="compositionally biased region" description="Basic and acidic residues" evidence="1">
    <location>
        <begin position="68"/>
        <end position="82"/>
    </location>
</feature>
<dbReference type="EMBL" id="BKCJ010006908">
    <property type="protein sequence ID" value="GEU74561.1"/>
    <property type="molecule type" value="Genomic_DNA"/>
</dbReference>
<protein>
    <recommendedName>
        <fullName evidence="2">Reverse transcriptase Ty1/copia-type domain-containing protein</fullName>
    </recommendedName>
</protein>
<sequence>MLQVVALREKAGAKIEQQYVLFSVWSSGSTNPHNTDGDVTFDEKEPEFDEKKPESEVNVSPSSSAQSKKHDDKTKKEAKGKSPVESFIEFRNLSAEFEDFSDNSINEVNAVDASQHPDDPDMPELEDITYSGDEDDVGAEADFNNLETSITVSPIPTKRVHKDHYVTQIIGDLSSATQTKSMTRVAKDQGGLSQMFNDDFHTCMFACFLSQEEPKRVHQALKEPSWIEAMKVELLQFKMQKVWVLVDLPYGKRAIGTKWEEVIDYEEVFSLVSRIEAIRLFLAYASSMGFMVYQMDVKSALLYGTIKEEVYVCQPPGFEDPDYPDKVYKVVKALYGLHQAPRAWYETLANYLLENGFQRDGKSASTPIDTKKPLLKDPDDEDVDVHTCRSMIGSLMYLTLSRPDIMFVVYACAPFQVTLKASHLHAVKRIFRYLKGKPHLGLWYPKDSPFDLVAYSGSDYVGASLDRKSTTGGC</sequence>
<dbReference type="InterPro" id="IPR043502">
    <property type="entry name" value="DNA/RNA_pol_sf"/>
</dbReference>
<comment type="caution">
    <text evidence="3">The sequence shown here is derived from an EMBL/GenBank/DDBJ whole genome shotgun (WGS) entry which is preliminary data.</text>
</comment>
<dbReference type="AlphaFoldDB" id="A0A6L2MKN2"/>
<proteinExistence type="predicted"/>
<feature type="domain" description="Reverse transcriptase Ty1/copia-type" evidence="2">
    <location>
        <begin position="263"/>
        <end position="361"/>
    </location>
</feature>
<evidence type="ECO:0000256" key="1">
    <source>
        <dbReference type="SAM" id="MobiDB-lite"/>
    </source>
</evidence>
<gene>
    <name evidence="3" type="ORF">Tci_046539</name>
</gene>
<feature type="region of interest" description="Disordered" evidence="1">
    <location>
        <begin position="26"/>
        <end position="82"/>
    </location>
</feature>
<dbReference type="PANTHER" id="PTHR11439">
    <property type="entry name" value="GAG-POL-RELATED RETROTRANSPOSON"/>
    <property type="match status" value="1"/>
</dbReference>
<name>A0A6L2MKN2_TANCI</name>
<evidence type="ECO:0000313" key="3">
    <source>
        <dbReference type="EMBL" id="GEU74561.1"/>
    </source>
</evidence>
<dbReference type="Pfam" id="PF07727">
    <property type="entry name" value="RVT_2"/>
    <property type="match status" value="1"/>
</dbReference>
<evidence type="ECO:0000259" key="2">
    <source>
        <dbReference type="Pfam" id="PF07727"/>
    </source>
</evidence>
<accession>A0A6L2MKN2</accession>
<dbReference type="InterPro" id="IPR013103">
    <property type="entry name" value="RVT_2"/>
</dbReference>
<dbReference type="SUPFAM" id="SSF56672">
    <property type="entry name" value="DNA/RNA polymerases"/>
    <property type="match status" value="1"/>
</dbReference>